<dbReference type="Pfam" id="PF20448">
    <property type="entry name" value="DUF6705"/>
    <property type="match status" value="1"/>
</dbReference>
<name>A0A368P2E4_9FLAO</name>
<dbReference type="RefSeq" id="WP_072352290.1">
    <property type="nucleotide sequence ID" value="NZ_JAWWDI010000012.1"/>
</dbReference>
<accession>A0A368P2E4</accession>
<dbReference type="OrthoDB" id="1261237at2"/>
<feature type="domain" description="DUF6705" evidence="2">
    <location>
        <begin position="1"/>
        <end position="199"/>
    </location>
</feature>
<organism evidence="3 4">
    <name type="scientific">Oceanihabitans sediminis</name>
    <dbReference type="NCBI Taxonomy" id="1812012"/>
    <lineage>
        <taxon>Bacteria</taxon>
        <taxon>Pseudomonadati</taxon>
        <taxon>Bacteroidota</taxon>
        <taxon>Flavobacteriia</taxon>
        <taxon>Flavobacteriales</taxon>
        <taxon>Flavobacteriaceae</taxon>
        <taxon>Oceanihabitans</taxon>
    </lineage>
</organism>
<reference evidence="3 4" key="1">
    <citation type="submission" date="2018-07" db="EMBL/GenBank/DDBJ databases">
        <title>Oceanihabitans testaceum sp. nov., isolated from marine sediment.</title>
        <authorList>
            <person name="Li C.-M."/>
        </authorList>
    </citation>
    <scope>NUCLEOTIDE SEQUENCE [LARGE SCALE GENOMIC DNA]</scope>
    <source>
        <strain evidence="3 4">S9-10</strain>
    </source>
</reference>
<evidence type="ECO:0000259" key="2">
    <source>
        <dbReference type="Pfam" id="PF20448"/>
    </source>
</evidence>
<feature type="signal peptide" evidence="1">
    <location>
        <begin position="1"/>
        <end position="20"/>
    </location>
</feature>
<feature type="chain" id="PRO_5016935144" description="DUF6705 domain-containing protein" evidence="1">
    <location>
        <begin position="21"/>
        <end position="199"/>
    </location>
</feature>
<proteinExistence type="predicted"/>
<dbReference type="InterPro" id="IPR046551">
    <property type="entry name" value="DUF6705"/>
</dbReference>
<dbReference type="Proteomes" id="UP000252249">
    <property type="component" value="Unassembled WGS sequence"/>
</dbReference>
<evidence type="ECO:0000256" key="1">
    <source>
        <dbReference type="SAM" id="SignalP"/>
    </source>
</evidence>
<keyword evidence="4" id="KW-1185">Reference proteome</keyword>
<gene>
    <name evidence="3" type="ORF">DU428_11885</name>
</gene>
<keyword evidence="1" id="KW-0732">Signal</keyword>
<dbReference type="EMBL" id="QPIG01000005">
    <property type="protein sequence ID" value="RCU56586.1"/>
    <property type="molecule type" value="Genomic_DNA"/>
</dbReference>
<protein>
    <recommendedName>
        <fullName evidence="2">DUF6705 domain-containing protein</fullName>
    </recommendedName>
</protein>
<sequence length="199" mass="22896">MKHIIITLILACFFSNISIAQSPIYPSQDWSDEQTNAYYKDLDNEMNAFEGTWLYTNGNTSLKMVLEKQEMYFNGKYYKDIIIGEYQYIENGVELINTLDDLSLDLGYSHKIKGSSFVKTCIYVSVSDCIEGEVVLKISIRDAITGHHFGQTQLIKRTIDGQETLKAFMAFNYYGDYDETGIAPSPTMPWQQEYTFIKQ</sequence>
<evidence type="ECO:0000313" key="3">
    <source>
        <dbReference type="EMBL" id="RCU56586.1"/>
    </source>
</evidence>
<evidence type="ECO:0000313" key="4">
    <source>
        <dbReference type="Proteomes" id="UP000252249"/>
    </source>
</evidence>
<comment type="caution">
    <text evidence="3">The sequence shown here is derived from an EMBL/GenBank/DDBJ whole genome shotgun (WGS) entry which is preliminary data.</text>
</comment>
<dbReference type="AlphaFoldDB" id="A0A368P2E4"/>